<dbReference type="GO" id="GO:0001518">
    <property type="term" value="C:voltage-gated sodium channel complex"/>
    <property type="evidence" value="ECO:0007669"/>
    <property type="project" value="TreeGrafter"/>
</dbReference>
<dbReference type="OrthoDB" id="432431at2759"/>
<comment type="subcellular location">
    <subcellularLocation>
        <location evidence="1">Membrane</location>
        <topology evidence="1">Multi-pass membrane protein</topology>
    </subcellularLocation>
</comment>
<evidence type="ECO:0000256" key="4">
    <source>
        <dbReference type="ARBA" id="ARBA00023136"/>
    </source>
</evidence>
<dbReference type="Pfam" id="PF00520">
    <property type="entry name" value="Ion_trans"/>
    <property type="match status" value="1"/>
</dbReference>
<evidence type="ECO:0000313" key="9">
    <source>
        <dbReference type="Proteomes" id="UP000601435"/>
    </source>
</evidence>
<dbReference type="Proteomes" id="UP000601435">
    <property type="component" value="Unassembled WGS sequence"/>
</dbReference>
<evidence type="ECO:0000256" key="2">
    <source>
        <dbReference type="ARBA" id="ARBA00022692"/>
    </source>
</evidence>
<dbReference type="EMBL" id="CAJNJA010015159">
    <property type="protein sequence ID" value="CAE7357211.1"/>
    <property type="molecule type" value="Genomic_DNA"/>
</dbReference>
<keyword evidence="2 6" id="KW-0812">Transmembrane</keyword>
<dbReference type="InterPro" id="IPR027359">
    <property type="entry name" value="Volt_channel_dom_sf"/>
</dbReference>
<evidence type="ECO:0000313" key="8">
    <source>
        <dbReference type="EMBL" id="CAE7357211.1"/>
    </source>
</evidence>
<comment type="caution">
    <text evidence="8">The sequence shown here is derived from an EMBL/GenBank/DDBJ whole genome shotgun (WGS) entry which is preliminary data.</text>
</comment>
<accession>A0A812PS51</accession>
<gene>
    <name evidence="8" type="primary">Cacna1e</name>
    <name evidence="8" type="ORF">SNEC2469_LOCUS9364</name>
</gene>
<keyword evidence="3 6" id="KW-1133">Transmembrane helix</keyword>
<protein>
    <submittedName>
        <fullName evidence="8">Cacna1e protein</fullName>
    </submittedName>
</protein>
<keyword evidence="9" id="KW-1185">Reference proteome</keyword>
<feature type="non-terminal residue" evidence="8">
    <location>
        <position position="382"/>
    </location>
</feature>
<keyword evidence="4 6" id="KW-0472">Membrane</keyword>
<reference evidence="8" key="1">
    <citation type="submission" date="2021-02" db="EMBL/GenBank/DDBJ databases">
        <authorList>
            <person name="Dougan E. K."/>
            <person name="Rhodes N."/>
            <person name="Thang M."/>
            <person name="Chan C."/>
        </authorList>
    </citation>
    <scope>NUCLEOTIDE SEQUENCE</scope>
</reference>
<keyword evidence="5" id="KW-0175">Coiled coil</keyword>
<dbReference type="PANTHER" id="PTHR10037">
    <property type="entry name" value="VOLTAGE-GATED CATION CHANNEL CALCIUM AND SODIUM"/>
    <property type="match status" value="1"/>
</dbReference>
<feature type="transmembrane region" description="Helical" evidence="6">
    <location>
        <begin position="193"/>
        <end position="214"/>
    </location>
</feature>
<dbReference type="AlphaFoldDB" id="A0A812PS51"/>
<evidence type="ECO:0000256" key="5">
    <source>
        <dbReference type="SAM" id="Coils"/>
    </source>
</evidence>
<evidence type="ECO:0000259" key="7">
    <source>
        <dbReference type="Pfam" id="PF00520"/>
    </source>
</evidence>
<evidence type="ECO:0000256" key="6">
    <source>
        <dbReference type="SAM" id="Phobius"/>
    </source>
</evidence>
<dbReference type="PANTHER" id="PTHR10037:SF62">
    <property type="entry name" value="SODIUM CHANNEL PROTEIN 60E"/>
    <property type="match status" value="1"/>
</dbReference>
<organism evidence="8 9">
    <name type="scientific">Symbiodinium necroappetens</name>
    <dbReference type="NCBI Taxonomy" id="1628268"/>
    <lineage>
        <taxon>Eukaryota</taxon>
        <taxon>Sar</taxon>
        <taxon>Alveolata</taxon>
        <taxon>Dinophyceae</taxon>
        <taxon>Suessiales</taxon>
        <taxon>Symbiodiniaceae</taxon>
        <taxon>Symbiodinium</taxon>
    </lineage>
</organism>
<sequence>MDGPAESPVASTFRDARAELQNALSELQTDLARVLEEKVSDFQMLLAELPSELPAGIPIVPAPSPKRDMTKELMETGPAVEKAVRIEGMELHSGTSAPRSSARSTRASGMRTLEQELFVSKKAATNSQRNFRREKSYVGYVQKGSFLGLLVDSVGCRSFFEGALGKVDQLRALQEPPRSGCCAKLVRSSAFQFVTTVVIMANCLTLLISANWAMENQSFDIPQELRYLDLGFTIFYVLELLLKFFVHRLFIFWREDWKWNVFDFVLVAMAVQEQVVEFLLQNEAGTVTRLSYMRSLRVARVSRILRLLRAIRVIRELRMMVFSIISSFTALFWCLVLISLVICVFALFFLQICTDYLIVERDSIGEDVYTDFQRTFGSLTKT</sequence>
<evidence type="ECO:0000256" key="3">
    <source>
        <dbReference type="ARBA" id="ARBA00022989"/>
    </source>
</evidence>
<proteinExistence type="predicted"/>
<dbReference type="GO" id="GO:0086010">
    <property type="term" value="P:membrane depolarization during action potential"/>
    <property type="evidence" value="ECO:0007669"/>
    <property type="project" value="TreeGrafter"/>
</dbReference>
<dbReference type="InterPro" id="IPR005821">
    <property type="entry name" value="Ion_trans_dom"/>
</dbReference>
<feature type="coiled-coil region" evidence="5">
    <location>
        <begin position="10"/>
        <end position="37"/>
    </location>
</feature>
<dbReference type="GO" id="GO:0005248">
    <property type="term" value="F:voltage-gated sodium channel activity"/>
    <property type="evidence" value="ECO:0007669"/>
    <property type="project" value="TreeGrafter"/>
</dbReference>
<dbReference type="Gene3D" id="1.20.120.350">
    <property type="entry name" value="Voltage-gated potassium channels. Chain C"/>
    <property type="match status" value="1"/>
</dbReference>
<feature type="transmembrane region" description="Helical" evidence="6">
    <location>
        <begin position="234"/>
        <end position="253"/>
    </location>
</feature>
<dbReference type="SUPFAM" id="SSF81324">
    <property type="entry name" value="Voltage-gated potassium channels"/>
    <property type="match status" value="1"/>
</dbReference>
<evidence type="ECO:0000256" key="1">
    <source>
        <dbReference type="ARBA" id="ARBA00004141"/>
    </source>
</evidence>
<dbReference type="InterPro" id="IPR043203">
    <property type="entry name" value="VGCC_Ca_Na"/>
</dbReference>
<feature type="domain" description="Ion transport" evidence="7">
    <location>
        <begin position="189"/>
        <end position="374"/>
    </location>
</feature>
<name>A0A812PS51_9DINO</name>
<feature type="transmembrane region" description="Helical" evidence="6">
    <location>
        <begin position="319"/>
        <end position="350"/>
    </location>
</feature>